<dbReference type="SUPFAM" id="SSF48464">
    <property type="entry name" value="ENTH/VHS domain"/>
    <property type="match status" value="1"/>
</dbReference>
<dbReference type="InterPro" id="IPR008942">
    <property type="entry name" value="ENTH_VHS"/>
</dbReference>
<proteinExistence type="predicted"/>
<dbReference type="Pfam" id="PF04818">
    <property type="entry name" value="CID"/>
    <property type="match status" value="1"/>
</dbReference>
<organism evidence="9 10">
    <name type="scientific">Apis cerana cerana</name>
    <name type="common">Oriental honeybee</name>
    <dbReference type="NCBI Taxonomy" id="94128"/>
    <lineage>
        <taxon>Eukaryota</taxon>
        <taxon>Metazoa</taxon>
        <taxon>Ecdysozoa</taxon>
        <taxon>Arthropoda</taxon>
        <taxon>Hexapoda</taxon>
        <taxon>Insecta</taxon>
        <taxon>Pterygota</taxon>
        <taxon>Neoptera</taxon>
        <taxon>Endopterygota</taxon>
        <taxon>Hymenoptera</taxon>
        <taxon>Apocrita</taxon>
        <taxon>Aculeata</taxon>
        <taxon>Apoidea</taxon>
        <taxon>Anthophila</taxon>
        <taxon>Apidae</taxon>
        <taxon>Apis</taxon>
    </lineage>
</organism>
<name>A0A2A3EM33_APICC</name>
<evidence type="ECO:0000256" key="2">
    <source>
        <dbReference type="ARBA" id="ARBA00022553"/>
    </source>
</evidence>
<feature type="region of interest" description="Disordered" evidence="7">
    <location>
        <begin position="1206"/>
        <end position="1263"/>
    </location>
</feature>
<feature type="compositionally biased region" description="Polar residues" evidence="7">
    <location>
        <begin position="1015"/>
        <end position="1033"/>
    </location>
</feature>
<comment type="subunit">
    <text evidence="4">Associates with the RNA polymerase II complex.</text>
</comment>
<feature type="compositionally biased region" description="Basic and acidic residues" evidence="7">
    <location>
        <begin position="902"/>
        <end position="917"/>
    </location>
</feature>
<evidence type="ECO:0000256" key="7">
    <source>
        <dbReference type="SAM" id="MobiDB-lite"/>
    </source>
</evidence>
<dbReference type="InterPro" id="IPR006569">
    <property type="entry name" value="CID_dom"/>
</dbReference>
<dbReference type="GO" id="GO:0031124">
    <property type="term" value="P:mRNA 3'-end processing"/>
    <property type="evidence" value="ECO:0007669"/>
    <property type="project" value="TreeGrafter"/>
</dbReference>
<evidence type="ECO:0000259" key="8">
    <source>
        <dbReference type="PROSITE" id="PS51391"/>
    </source>
</evidence>
<dbReference type="CDD" id="cd16981">
    <property type="entry name" value="CID_RPRD_like"/>
    <property type="match status" value="1"/>
</dbReference>
<keyword evidence="10" id="KW-1185">Reference proteome</keyword>
<feature type="domain" description="CID" evidence="8">
    <location>
        <begin position="3"/>
        <end position="132"/>
    </location>
</feature>
<dbReference type="OrthoDB" id="10069473at2759"/>
<dbReference type="Proteomes" id="UP000242457">
    <property type="component" value="Unassembled WGS sequence"/>
</dbReference>
<dbReference type="FunFam" id="1.25.40.90:FF:000020">
    <property type="entry name" value="regulation of nuclear pre-mRNA domain-containing protein 2 isoform X1"/>
    <property type="match status" value="1"/>
</dbReference>
<dbReference type="AlphaFoldDB" id="A0A2A3EM33"/>
<feature type="region of interest" description="Disordered" evidence="7">
    <location>
        <begin position="882"/>
        <end position="965"/>
    </location>
</feature>
<evidence type="ECO:0000256" key="1">
    <source>
        <dbReference type="ARBA" id="ARBA00022481"/>
    </source>
</evidence>
<keyword evidence="3" id="KW-0007">Acetylation</keyword>
<evidence type="ECO:0000256" key="5">
    <source>
        <dbReference type="ARBA" id="ARBA00067342"/>
    </source>
</evidence>
<feature type="region of interest" description="Disordered" evidence="7">
    <location>
        <begin position="1110"/>
        <end position="1186"/>
    </location>
</feature>
<evidence type="ECO:0000256" key="3">
    <source>
        <dbReference type="ARBA" id="ARBA00022990"/>
    </source>
</evidence>
<reference evidence="9 10" key="1">
    <citation type="submission" date="2014-07" db="EMBL/GenBank/DDBJ databases">
        <title>Genomic and transcriptomic analysis on Apis cerana provide comprehensive insights into honey bee biology.</title>
        <authorList>
            <person name="Diao Q."/>
            <person name="Sun L."/>
            <person name="Zheng H."/>
            <person name="Zheng H."/>
            <person name="Xu S."/>
            <person name="Wang S."/>
            <person name="Zeng Z."/>
            <person name="Hu F."/>
            <person name="Su S."/>
            <person name="Wu J."/>
        </authorList>
    </citation>
    <scope>NUCLEOTIDE SEQUENCE [LARGE SCALE GENOMIC DNA]</scope>
    <source>
        <tissue evidence="9">Pupae without intestine</tissue>
    </source>
</reference>
<feature type="region of interest" description="Disordered" evidence="7">
    <location>
        <begin position="274"/>
        <end position="305"/>
    </location>
</feature>
<keyword evidence="1" id="KW-0488">Methylation</keyword>
<dbReference type="EMBL" id="KZ288212">
    <property type="protein sequence ID" value="PBC32863.1"/>
    <property type="molecule type" value="Genomic_DNA"/>
</dbReference>
<feature type="region of interest" description="Disordered" evidence="7">
    <location>
        <begin position="996"/>
        <end position="1053"/>
    </location>
</feature>
<evidence type="ECO:0000313" key="10">
    <source>
        <dbReference type="Proteomes" id="UP000242457"/>
    </source>
</evidence>
<dbReference type="STRING" id="94128.A0A2A3EM33"/>
<protein>
    <recommendedName>
        <fullName evidence="5">Regulation of nuclear pre-mRNA domain-containing protein 2</fullName>
    </recommendedName>
</protein>
<dbReference type="SMART" id="SM00582">
    <property type="entry name" value="RPR"/>
    <property type="match status" value="1"/>
</dbReference>
<evidence type="ECO:0000256" key="4">
    <source>
        <dbReference type="ARBA" id="ARBA00062892"/>
    </source>
</evidence>
<gene>
    <name evidence="9" type="ORF">APICC_07330</name>
</gene>
<dbReference type="PANTHER" id="PTHR12460:SF40">
    <property type="entry name" value="REGULATION OF NUCLEAR PRE-MRNA DOMAIN-CONTAINING PROTEIN 2"/>
    <property type="match status" value="1"/>
</dbReference>
<feature type="region of interest" description="Disordered" evidence="7">
    <location>
        <begin position="799"/>
        <end position="822"/>
    </location>
</feature>
<feature type="compositionally biased region" description="Low complexity" evidence="7">
    <location>
        <begin position="1110"/>
        <end position="1121"/>
    </location>
</feature>
<feature type="region of interest" description="Disordered" evidence="7">
    <location>
        <begin position="486"/>
        <end position="527"/>
    </location>
</feature>
<dbReference type="Gene3D" id="6.10.250.2560">
    <property type="match status" value="1"/>
</dbReference>
<feature type="compositionally biased region" description="Pro residues" evidence="7">
    <location>
        <begin position="800"/>
        <end position="811"/>
    </location>
</feature>
<evidence type="ECO:0000313" key="9">
    <source>
        <dbReference type="EMBL" id="PBC32863.1"/>
    </source>
</evidence>
<sequence length="1263" mass="142475">MATSDFDVELFERRLHTLKDSQESIQGLSAWCLERRQHHKKIVATWLQVLKKVKVEHRLTLFYLANDVIQYSKRKNFEFVESWGTTLQRATTMVRDEKVKHRILRIFKIWDQRQVYDEEFLADLSGLISAAPKKKLEPQPTVPPEEFQAALLISTMRSCATLEQATDARLRDLRESNIDIENAEELCASLKDRRRVEDAEKEVDLAVRNVENYVRALEAEIRERTQVLELLEQADQFYETQRGEVKIVTNAYRNFGSRVKNLKKKLDELLPTLVSPIPSPDINAPSPSPDSDIELPGEETQSQNQLGMIDVAPPSMYGSYSHDYDPVPVPAPEMGQVNDSGDFTNNFSSFMGGNVDFGNMRNIFNERSSTPTGISQQYNDSIEAKPIEVINMRPSKNESNSADFNISSFLKTVLPSSDGTQDPGGIPGLGLDIPESRVESPQRSNYRHSPVLGQHSVTPVMSRIMGNQNAPIGVNTCPITHSTPLPVRNLSGESHTPSPYSSQNSQSNITVPFDGPTNNNTVNPLPPPPLPPPIFLDDENCYNKLPPKFPTWTPPNETIKEPAKWEEKGKNSMNPTWPGECDEKTKTWMDGDTDRWDSNNESTWTNIVRGKNEILSETPESPPMYEKAGFTDPVEYDDSQPQESLLSTAGDVDHRVIPIPMTVENQLPYRLMKAADVDHRNLISLTGSPANHNVNDTSMNVISNSNNLWSTSDQDYRQHMQPGDIVESVDMEMSDDETDSKPKGRVLVDVRSQDRDMRVGNPSASSQHMDMDMRMIPLPAGQMPGSHGQIMQDVHMMHSGPPPPPPPPPQFHPGQPSFHQDQTDFRHNSATEFHPAQTNFHQNRPPPNFIQNQPDFGQQDFHQMQPEFPKQEFEYRENHALRPNQEFLGEPQMRGRYSQPVDHQHRDIGFHRNDRGGRGGRGFARNRRDRYSDDHKSRNIQNNRKSRTQEHQRSSPEILPNSRPLLVPAPDTVVIIDEEGMPIGLPNEKEIAANVEHPVDTEQEENCQDRRLSHGTPNSRELDQQSIYSSGSNLVHEHESEPPVAESDEQQPTMNQVTVVPVITDSKDSQHNQYVSISEYEEHVESEAMISEKTCESSGSIENAEQDINFDQSQQQQQHISDQLDDLGNSMPSNELKRPSTNGNFDENDVSSSKKRLLSNGPQTPTETDAGLNGPIPQVSAESHPGIYDFEGPNFRPRLSGPVPFPPWRGGLPRGRGFRGGPRAPWMDRGPRPVIGNFMPRGLKRGGQFRGNGFRGRGRGNNW</sequence>
<keyword evidence="2" id="KW-0597">Phosphoprotein</keyword>
<dbReference type="PANTHER" id="PTHR12460">
    <property type="entry name" value="CYCLIN-DEPENDENT KINASE INHIBITOR-RELATED PROTEIN"/>
    <property type="match status" value="1"/>
</dbReference>
<evidence type="ECO:0000256" key="6">
    <source>
        <dbReference type="SAM" id="Coils"/>
    </source>
</evidence>
<dbReference type="GO" id="GO:0000993">
    <property type="term" value="F:RNA polymerase II complex binding"/>
    <property type="evidence" value="ECO:0007669"/>
    <property type="project" value="TreeGrafter"/>
</dbReference>
<keyword evidence="6" id="KW-0175">Coiled coil</keyword>
<dbReference type="PROSITE" id="PS51391">
    <property type="entry name" value="CID"/>
    <property type="match status" value="1"/>
</dbReference>
<dbReference type="Gene3D" id="1.25.40.90">
    <property type="match status" value="1"/>
</dbReference>
<accession>A0A2A3EM33</accession>
<feature type="coiled-coil region" evidence="6">
    <location>
        <begin position="173"/>
        <end position="234"/>
    </location>
</feature>
<feature type="compositionally biased region" description="Low complexity" evidence="7">
    <location>
        <begin position="497"/>
        <end position="508"/>
    </location>
</feature>